<proteinExistence type="predicted"/>
<evidence type="ECO:0000313" key="3">
    <source>
        <dbReference type="EMBL" id="CCA76013.1"/>
    </source>
</evidence>
<comment type="caution">
    <text evidence="3">The sequence shown here is derived from an EMBL/GenBank/DDBJ whole genome shotgun (WGS) entry which is preliminary data.</text>
</comment>
<keyword evidence="4" id="KW-1185">Reference proteome</keyword>
<gene>
    <name evidence="3" type="ORF">PIIN_10013</name>
</gene>
<organism evidence="3 4">
    <name type="scientific">Serendipita indica (strain DSM 11827)</name>
    <name type="common">Root endophyte fungus</name>
    <name type="synonym">Piriformospora indica</name>
    <dbReference type="NCBI Taxonomy" id="1109443"/>
    <lineage>
        <taxon>Eukaryota</taxon>
        <taxon>Fungi</taxon>
        <taxon>Dikarya</taxon>
        <taxon>Basidiomycota</taxon>
        <taxon>Agaricomycotina</taxon>
        <taxon>Agaricomycetes</taxon>
        <taxon>Sebacinales</taxon>
        <taxon>Serendipitaceae</taxon>
        <taxon>Serendipita</taxon>
    </lineage>
</organism>
<sequence>MRVGFFALLFAASTPLASAAPSPAPTYHTRGMGRLEQHVQYTQKALHHDTQEPKSYDKASTDPKSAEKHLNAAHYHSLIASSHRSTASRHLKEAMKHAGDNPHARWIEGPSRHRRSIDDLD</sequence>
<protein>
    <submittedName>
        <fullName evidence="3">Uncharacterized protein</fullName>
    </submittedName>
</protein>
<feature type="signal peptide" evidence="2">
    <location>
        <begin position="1"/>
        <end position="19"/>
    </location>
</feature>
<keyword evidence="2" id="KW-0732">Signal</keyword>
<dbReference type="InParanoid" id="G4TXH0"/>
<feature type="region of interest" description="Disordered" evidence="1">
    <location>
        <begin position="41"/>
        <end position="68"/>
    </location>
</feature>
<feature type="region of interest" description="Disordered" evidence="1">
    <location>
        <begin position="81"/>
        <end position="121"/>
    </location>
</feature>
<dbReference type="HOGENOM" id="CLU_2038943_0_0_1"/>
<name>G4TXH0_SERID</name>
<reference evidence="3 4" key="1">
    <citation type="journal article" date="2011" name="PLoS Pathog.">
        <title>Endophytic Life Strategies Decoded by Genome and Transcriptome Analyses of the Mutualistic Root Symbiont Piriformospora indica.</title>
        <authorList>
            <person name="Zuccaro A."/>
            <person name="Lahrmann U."/>
            <person name="Guldener U."/>
            <person name="Langen G."/>
            <person name="Pfiffi S."/>
            <person name="Biedenkopf D."/>
            <person name="Wong P."/>
            <person name="Samans B."/>
            <person name="Grimm C."/>
            <person name="Basiewicz M."/>
            <person name="Murat C."/>
            <person name="Martin F."/>
            <person name="Kogel K.H."/>
        </authorList>
    </citation>
    <scope>NUCLEOTIDE SEQUENCE [LARGE SCALE GENOMIC DNA]</scope>
    <source>
        <strain evidence="3 4">DSM 11827</strain>
    </source>
</reference>
<dbReference type="EMBL" id="CAFZ01000579">
    <property type="protein sequence ID" value="CCA76013.1"/>
    <property type="molecule type" value="Genomic_DNA"/>
</dbReference>
<feature type="compositionally biased region" description="Basic and acidic residues" evidence="1">
    <location>
        <begin position="90"/>
        <end position="106"/>
    </location>
</feature>
<evidence type="ECO:0000256" key="2">
    <source>
        <dbReference type="SAM" id="SignalP"/>
    </source>
</evidence>
<feature type="chain" id="PRO_5003468996" evidence="2">
    <location>
        <begin position="20"/>
        <end position="121"/>
    </location>
</feature>
<dbReference type="AlphaFoldDB" id="G4TXH0"/>
<feature type="compositionally biased region" description="Basic and acidic residues" evidence="1">
    <location>
        <begin position="46"/>
        <end position="68"/>
    </location>
</feature>
<evidence type="ECO:0000313" key="4">
    <source>
        <dbReference type="Proteomes" id="UP000007148"/>
    </source>
</evidence>
<dbReference type="Proteomes" id="UP000007148">
    <property type="component" value="Unassembled WGS sequence"/>
</dbReference>
<accession>G4TXH0</accession>
<evidence type="ECO:0000256" key="1">
    <source>
        <dbReference type="SAM" id="MobiDB-lite"/>
    </source>
</evidence>
<feature type="region of interest" description="Disordered" evidence="1">
    <location>
        <begin position="17"/>
        <end position="36"/>
    </location>
</feature>